<dbReference type="GO" id="GO:0032259">
    <property type="term" value="P:methylation"/>
    <property type="evidence" value="ECO:0007669"/>
    <property type="project" value="UniProtKB-KW"/>
</dbReference>
<dbReference type="InterPro" id="IPR029063">
    <property type="entry name" value="SAM-dependent_MTases_sf"/>
</dbReference>
<proteinExistence type="predicted"/>
<keyword evidence="2" id="KW-0489">Methyltransferase</keyword>
<dbReference type="EMBL" id="JADGJH010001691">
    <property type="protein sequence ID" value="KAJ3110826.1"/>
    <property type="molecule type" value="Genomic_DNA"/>
</dbReference>
<accession>A0AAD5T0Q0</accession>
<name>A0AAD5T0Q0_9FUNG</name>
<evidence type="ECO:0000256" key="1">
    <source>
        <dbReference type="ARBA" id="ARBA00022691"/>
    </source>
</evidence>
<evidence type="ECO:0000313" key="3">
    <source>
        <dbReference type="Proteomes" id="UP001211907"/>
    </source>
</evidence>
<keyword evidence="1" id="KW-0949">S-adenosyl-L-methionine</keyword>
<gene>
    <name evidence="2" type="primary">DNMT2_2</name>
    <name evidence="2" type="ORF">HK100_002898</name>
</gene>
<keyword evidence="3" id="KW-1185">Reference proteome</keyword>
<dbReference type="PANTHER" id="PTHR46098">
    <property type="entry name" value="TRNA (CYTOSINE(38)-C(5))-METHYLTRANSFERASE"/>
    <property type="match status" value="1"/>
</dbReference>
<dbReference type="InterPro" id="IPR050750">
    <property type="entry name" value="C5-MTase"/>
</dbReference>
<organism evidence="2 3">
    <name type="scientific">Physocladia obscura</name>
    <dbReference type="NCBI Taxonomy" id="109957"/>
    <lineage>
        <taxon>Eukaryota</taxon>
        <taxon>Fungi</taxon>
        <taxon>Fungi incertae sedis</taxon>
        <taxon>Chytridiomycota</taxon>
        <taxon>Chytridiomycota incertae sedis</taxon>
        <taxon>Chytridiomycetes</taxon>
        <taxon>Chytridiales</taxon>
        <taxon>Chytriomycetaceae</taxon>
        <taxon>Physocladia</taxon>
    </lineage>
</organism>
<dbReference type="AlphaFoldDB" id="A0AAD5T0Q0"/>
<dbReference type="GO" id="GO:0008168">
    <property type="term" value="F:methyltransferase activity"/>
    <property type="evidence" value="ECO:0007669"/>
    <property type="project" value="UniProtKB-KW"/>
</dbReference>
<sequence length="70" mass="7927">MKQENSKDKASNNSKSEEEFQVLAAYDINHVTNDVYQHNFGFKPTQTAIEKLTPAQLDKFGANTWLLSPP</sequence>
<feature type="non-terminal residue" evidence="2">
    <location>
        <position position="70"/>
    </location>
</feature>
<evidence type="ECO:0000313" key="2">
    <source>
        <dbReference type="EMBL" id="KAJ3110826.1"/>
    </source>
</evidence>
<reference evidence="2" key="1">
    <citation type="submission" date="2020-05" db="EMBL/GenBank/DDBJ databases">
        <title>Phylogenomic resolution of chytrid fungi.</title>
        <authorList>
            <person name="Stajich J.E."/>
            <person name="Amses K."/>
            <person name="Simmons R."/>
            <person name="Seto K."/>
            <person name="Myers J."/>
            <person name="Bonds A."/>
            <person name="Quandt C.A."/>
            <person name="Barry K."/>
            <person name="Liu P."/>
            <person name="Grigoriev I."/>
            <person name="Longcore J.E."/>
            <person name="James T.Y."/>
        </authorList>
    </citation>
    <scope>NUCLEOTIDE SEQUENCE</scope>
    <source>
        <strain evidence="2">JEL0513</strain>
    </source>
</reference>
<dbReference type="PANTHER" id="PTHR46098:SF1">
    <property type="entry name" value="TRNA (CYTOSINE(38)-C(5))-METHYLTRANSFERASE"/>
    <property type="match status" value="1"/>
</dbReference>
<protein>
    <submittedName>
        <fullName evidence="2">C-5 cytosine-specific DNA methylase</fullName>
    </submittedName>
</protein>
<dbReference type="Proteomes" id="UP001211907">
    <property type="component" value="Unassembled WGS sequence"/>
</dbReference>
<dbReference type="GO" id="GO:0005634">
    <property type="term" value="C:nucleus"/>
    <property type="evidence" value="ECO:0007669"/>
    <property type="project" value="TreeGrafter"/>
</dbReference>
<keyword evidence="2" id="KW-0808">Transferase</keyword>
<comment type="caution">
    <text evidence="2">The sequence shown here is derived from an EMBL/GenBank/DDBJ whole genome shotgun (WGS) entry which is preliminary data.</text>
</comment>
<dbReference type="Gene3D" id="3.40.50.150">
    <property type="entry name" value="Vaccinia Virus protein VP39"/>
    <property type="match status" value="1"/>
</dbReference>